<keyword evidence="1" id="KW-1185">Reference proteome</keyword>
<dbReference type="Proteomes" id="UP000036681">
    <property type="component" value="Unplaced"/>
</dbReference>
<protein>
    <submittedName>
        <fullName evidence="2">Transposase</fullName>
    </submittedName>
</protein>
<dbReference type="AlphaFoldDB" id="A0A0M3HY71"/>
<proteinExistence type="predicted"/>
<accession>A0A0M3HY71</accession>
<reference evidence="2" key="1">
    <citation type="submission" date="2017-02" db="UniProtKB">
        <authorList>
            <consortium name="WormBaseParasite"/>
        </authorList>
    </citation>
    <scope>IDENTIFICATION</scope>
</reference>
<evidence type="ECO:0000313" key="2">
    <source>
        <dbReference type="WBParaSite" id="ALUE_0000841301-mRNA-1"/>
    </source>
</evidence>
<evidence type="ECO:0000313" key="1">
    <source>
        <dbReference type="Proteomes" id="UP000036681"/>
    </source>
</evidence>
<sequence length="61" mass="7058">YSIFLKEASRLPVAITASNRHIANDQGVDRVVRLLRISENNRAFGFHRSQIVPAIWKQRIQ</sequence>
<name>A0A0M3HY71_ASCLU</name>
<dbReference type="WBParaSite" id="ALUE_0000841301-mRNA-1">
    <property type="protein sequence ID" value="ALUE_0000841301-mRNA-1"/>
    <property type="gene ID" value="ALUE_0000841301"/>
</dbReference>
<organism evidence="1 2">
    <name type="scientific">Ascaris lumbricoides</name>
    <name type="common">Giant roundworm</name>
    <dbReference type="NCBI Taxonomy" id="6252"/>
    <lineage>
        <taxon>Eukaryota</taxon>
        <taxon>Metazoa</taxon>
        <taxon>Ecdysozoa</taxon>
        <taxon>Nematoda</taxon>
        <taxon>Chromadorea</taxon>
        <taxon>Rhabditida</taxon>
        <taxon>Spirurina</taxon>
        <taxon>Ascaridomorpha</taxon>
        <taxon>Ascaridoidea</taxon>
        <taxon>Ascarididae</taxon>
        <taxon>Ascaris</taxon>
    </lineage>
</organism>